<dbReference type="EMBL" id="VCKZ01000651">
    <property type="protein sequence ID" value="TMR24608.1"/>
    <property type="molecule type" value="Genomic_DNA"/>
</dbReference>
<dbReference type="AlphaFoldDB" id="A0A5S4FVB8"/>
<protein>
    <submittedName>
        <fullName evidence="1">Transposase</fullName>
    </submittedName>
</protein>
<gene>
    <name evidence="1" type="ORF">ETD96_43040</name>
</gene>
<sequence>MSLHRLVAAAGLRWPVEESFEFGKDLFGLD</sequence>
<reference evidence="1 2" key="1">
    <citation type="submission" date="2019-05" db="EMBL/GenBank/DDBJ databases">
        <title>Draft genome sequence of Actinomadura geliboluensis A8036.</title>
        <authorList>
            <person name="Saricaoglu S."/>
            <person name="Isik K."/>
        </authorList>
    </citation>
    <scope>NUCLEOTIDE SEQUENCE [LARGE SCALE GENOMIC DNA]</scope>
    <source>
        <strain evidence="1 2">A8036</strain>
    </source>
</reference>
<organism evidence="1 2">
    <name type="scientific">Actinomadura geliboluensis</name>
    <dbReference type="NCBI Taxonomy" id="882440"/>
    <lineage>
        <taxon>Bacteria</taxon>
        <taxon>Bacillati</taxon>
        <taxon>Actinomycetota</taxon>
        <taxon>Actinomycetes</taxon>
        <taxon>Streptosporangiales</taxon>
        <taxon>Thermomonosporaceae</taxon>
        <taxon>Actinomadura</taxon>
    </lineage>
</organism>
<keyword evidence="2" id="KW-1185">Reference proteome</keyword>
<dbReference type="Proteomes" id="UP000305238">
    <property type="component" value="Unassembled WGS sequence"/>
</dbReference>
<comment type="caution">
    <text evidence="1">The sequence shown here is derived from an EMBL/GenBank/DDBJ whole genome shotgun (WGS) entry which is preliminary data.</text>
</comment>
<proteinExistence type="predicted"/>
<accession>A0A5S4FVB8</accession>
<evidence type="ECO:0000313" key="2">
    <source>
        <dbReference type="Proteomes" id="UP000305238"/>
    </source>
</evidence>
<evidence type="ECO:0000313" key="1">
    <source>
        <dbReference type="EMBL" id="TMR24608.1"/>
    </source>
</evidence>
<dbReference type="OrthoDB" id="4954307at2"/>
<name>A0A5S4FVB8_9ACTN</name>